<reference evidence="2 3" key="1">
    <citation type="submission" date="2018-06" db="EMBL/GenBank/DDBJ databases">
        <authorList>
            <consortium name="Pathogen Informatics"/>
            <person name="Doyle S."/>
        </authorList>
    </citation>
    <scope>NUCLEOTIDE SEQUENCE [LARGE SCALE GENOMIC DNA]</scope>
    <source>
        <strain evidence="2 3">NCTC11645</strain>
    </source>
</reference>
<evidence type="ECO:0000313" key="2">
    <source>
        <dbReference type="EMBL" id="STO56740.1"/>
    </source>
</evidence>
<dbReference type="RefSeq" id="WP_115659502.1">
    <property type="nucleotide sequence ID" value="NZ_UGHD01000002.1"/>
</dbReference>
<feature type="region of interest" description="Disordered" evidence="1">
    <location>
        <begin position="92"/>
        <end position="135"/>
    </location>
</feature>
<sequence>MSFSGKAPGTHNTLIAGSGWPDVSTAEFRQVRRIPHVFDESSVAMAIEIAADNVQGQLTGIEPEALTGAKLALYKRAVYALAHADLLPEFATQNRRDEAENTAEDAGEQGDRFRAQSTRDIAQIKGESPNGIGLI</sequence>
<dbReference type="STRING" id="673.AL542_10680"/>
<proteinExistence type="predicted"/>
<dbReference type="Pfam" id="PF05926">
    <property type="entry name" value="Phage_GPL"/>
    <property type="match status" value="1"/>
</dbReference>
<evidence type="ECO:0000256" key="1">
    <source>
        <dbReference type="SAM" id="MobiDB-lite"/>
    </source>
</evidence>
<gene>
    <name evidence="2" type="ORF">NCTC11645_01114</name>
</gene>
<name>A0A377HKI2_GRIHO</name>
<accession>A0A377HKI2</accession>
<evidence type="ECO:0000313" key="3">
    <source>
        <dbReference type="Proteomes" id="UP000254512"/>
    </source>
</evidence>
<dbReference type="EMBL" id="UGHD01000002">
    <property type="protein sequence ID" value="STO56740.1"/>
    <property type="molecule type" value="Genomic_DNA"/>
</dbReference>
<organism evidence="2 3">
    <name type="scientific">Grimontia hollisae</name>
    <name type="common">Vibrio hollisae</name>
    <dbReference type="NCBI Taxonomy" id="673"/>
    <lineage>
        <taxon>Bacteria</taxon>
        <taxon>Pseudomonadati</taxon>
        <taxon>Pseudomonadota</taxon>
        <taxon>Gammaproteobacteria</taxon>
        <taxon>Vibrionales</taxon>
        <taxon>Vibrionaceae</taxon>
        <taxon>Grimontia</taxon>
    </lineage>
</organism>
<dbReference type="InterPro" id="IPR009225">
    <property type="entry name" value="Phage_head_completion_GpL"/>
</dbReference>
<protein>
    <submittedName>
        <fullName evidence="2">Phage head completion protein (GPL)</fullName>
    </submittedName>
</protein>
<dbReference type="AlphaFoldDB" id="A0A377HKI2"/>
<dbReference type="Proteomes" id="UP000254512">
    <property type="component" value="Unassembled WGS sequence"/>
</dbReference>